<dbReference type="InterPro" id="IPR004513">
    <property type="entry name" value="FtsX"/>
</dbReference>
<accession>A0A4V6P465</accession>
<dbReference type="PIRSF" id="PIRSF003097">
    <property type="entry name" value="FtsX"/>
    <property type="match status" value="1"/>
</dbReference>
<dbReference type="GO" id="GO:0032153">
    <property type="term" value="C:cell division site"/>
    <property type="evidence" value="ECO:0007669"/>
    <property type="project" value="TreeGrafter"/>
</dbReference>
<feature type="domain" description="ABC3 transporter permease C-terminal" evidence="15">
    <location>
        <begin position="200"/>
        <end position="311"/>
    </location>
</feature>
<dbReference type="InterPro" id="IPR047590">
    <property type="entry name" value="FtsX_proteobact-type"/>
</dbReference>
<dbReference type="NCBIfam" id="TIGR00439">
    <property type="entry name" value="FtsX_Gneg"/>
    <property type="match status" value="1"/>
</dbReference>
<keyword evidence="8 14" id="KW-0812">Transmembrane</keyword>
<dbReference type="InterPro" id="IPR040690">
    <property type="entry name" value="FtsX_ECD"/>
</dbReference>
<feature type="transmembrane region" description="Helical" evidence="14">
    <location>
        <begin position="189"/>
        <end position="214"/>
    </location>
</feature>
<dbReference type="Pfam" id="PF18075">
    <property type="entry name" value="FtsX_ECD"/>
    <property type="match status" value="1"/>
</dbReference>
<gene>
    <name evidence="17" type="ORF">EC912_102529</name>
</gene>
<comment type="similarity">
    <text evidence="2 12">Belongs to the ABC-4 integral membrane protein family. FtsX subfamily.</text>
</comment>
<organism evidence="17 18">
    <name type="scientific">Luteibacter rhizovicinus</name>
    <dbReference type="NCBI Taxonomy" id="242606"/>
    <lineage>
        <taxon>Bacteria</taxon>
        <taxon>Pseudomonadati</taxon>
        <taxon>Pseudomonadota</taxon>
        <taxon>Gammaproteobacteria</taxon>
        <taxon>Lysobacterales</taxon>
        <taxon>Rhodanobacteraceae</taxon>
        <taxon>Luteibacter</taxon>
    </lineage>
</organism>
<evidence type="ECO:0000256" key="6">
    <source>
        <dbReference type="ARBA" id="ARBA00022519"/>
    </source>
</evidence>
<keyword evidence="9 14" id="KW-1133">Transmembrane helix</keyword>
<evidence type="ECO:0000256" key="2">
    <source>
        <dbReference type="ARBA" id="ARBA00007379"/>
    </source>
</evidence>
<dbReference type="InterPro" id="IPR003838">
    <property type="entry name" value="ABC3_permease_C"/>
</dbReference>
<evidence type="ECO:0000313" key="17">
    <source>
        <dbReference type="EMBL" id="TCV96179.1"/>
    </source>
</evidence>
<proteinExistence type="inferred from homology"/>
<evidence type="ECO:0000256" key="7">
    <source>
        <dbReference type="ARBA" id="ARBA00022618"/>
    </source>
</evidence>
<dbReference type="Gene3D" id="3.30.70.3040">
    <property type="match status" value="1"/>
</dbReference>
<evidence type="ECO:0000256" key="4">
    <source>
        <dbReference type="ARBA" id="ARBA00021907"/>
    </source>
</evidence>
<keyword evidence="11 12" id="KW-0131">Cell cycle</keyword>
<evidence type="ECO:0000259" key="16">
    <source>
        <dbReference type="Pfam" id="PF18075"/>
    </source>
</evidence>
<keyword evidence="5 12" id="KW-1003">Cell membrane</keyword>
<evidence type="ECO:0000256" key="11">
    <source>
        <dbReference type="ARBA" id="ARBA00023306"/>
    </source>
</evidence>
<dbReference type="PANTHER" id="PTHR47755">
    <property type="entry name" value="CELL DIVISION PROTEIN FTSX"/>
    <property type="match status" value="1"/>
</dbReference>
<evidence type="ECO:0000256" key="13">
    <source>
        <dbReference type="SAM" id="MobiDB-lite"/>
    </source>
</evidence>
<evidence type="ECO:0000256" key="3">
    <source>
        <dbReference type="ARBA" id="ARBA00011160"/>
    </source>
</evidence>
<comment type="function">
    <text evidence="12">Part of the ABC transporter FtsEX involved in cellular division.</text>
</comment>
<feature type="compositionally biased region" description="Basic and acidic residues" evidence="13">
    <location>
        <begin position="1"/>
        <end position="11"/>
    </location>
</feature>
<evidence type="ECO:0000313" key="18">
    <source>
        <dbReference type="Proteomes" id="UP000295645"/>
    </source>
</evidence>
<evidence type="ECO:0000256" key="9">
    <source>
        <dbReference type="ARBA" id="ARBA00022989"/>
    </source>
</evidence>
<dbReference type="OrthoDB" id="9813411at2"/>
<feature type="region of interest" description="Disordered" evidence="13">
    <location>
        <begin position="1"/>
        <end position="23"/>
    </location>
</feature>
<evidence type="ECO:0000256" key="14">
    <source>
        <dbReference type="SAM" id="Phobius"/>
    </source>
</evidence>
<dbReference type="Proteomes" id="UP000295645">
    <property type="component" value="Unassembled WGS sequence"/>
</dbReference>
<evidence type="ECO:0000256" key="12">
    <source>
        <dbReference type="PIRNR" id="PIRNR003097"/>
    </source>
</evidence>
<keyword evidence="10 12" id="KW-0472">Membrane</keyword>
<keyword evidence="7 12" id="KW-0132">Cell division</keyword>
<feature type="transmembrane region" description="Helical" evidence="14">
    <location>
        <begin position="291"/>
        <end position="311"/>
    </location>
</feature>
<dbReference type="GO" id="GO:0005886">
    <property type="term" value="C:plasma membrane"/>
    <property type="evidence" value="ECO:0007669"/>
    <property type="project" value="UniProtKB-SubCell"/>
</dbReference>
<dbReference type="Pfam" id="PF02687">
    <property type="entry name" value="FtsX"/>
    <property type="match status" value="1"/>
</dbReference>
<name>A0A4V6P465_9GAMM</name>
<feature type="transmembrane region" description="Helical" evidence="14">
    <location>
        <begin position="245"/>
        <end position="271"/>
    </location>
</feature>
<keyword evidence="6 12" id="KW-0997">Cell inner membrane</keyword>
<dbReference type="EMBL" id="SMCS01000002">
    <property type="protein sequence ID" value="TCV96179.1"/>
    <property type="molecule type" value="Genomic_DNA"/>
</dbReference>
<evidence type="ECO:0000256" key="8">
    <source>
        <dbReference type="ARBA" id="ARBA00022692"/>
    </source>
</evidence>
<dbReference type="PANTHER" id="PTHR47755:SF1">
    <property type="entry name" value="CELL DIVISION PROTEIN FTSX"/>
    <property type="match status" value="1"/>
</dbReference>
<dbReference type="GO" id="GO:0051301">
    <property type="term" value="P:cell division"/>
    <property type="evidence" value="ECO:0007669"/>
    <property type="project" value="UniProtKB-KW"/>
</dbReference>
<evidence type="ECO:0000256" key="5">
    <source>
        <dbReference type="ARBA" id="ARBA00022475"/>
    </source>
</evidence>
<evidence type="ECO:0000256" key="1">
    <source>
        <dbReference type="ARBA" id="ARBA00004429"/>
    </source>
</evidence>
<keyword evidence="18" id="KW-1185">Reference proteome</keyword>
<comment type="subcellular location">
    <subcellularLocation>
        <location evidence="1">Cell inner membrane</location>
        <topology evidence="1">Multi-pass membrane protein</topology>
    </subcellularLocation>
</comment>
<evidence type="ECO:0000259" key="15">
    <source>
        <dbReference type="Pfam" id="PF02687"/>
    </source>
</evidence>
<feature type="domain" description="FtsX extracellular" evidence="16">
    <location>
        <begin position="84"/>
        <end position="177"/>
    </location>
</feature>
<dbReference type="AlphaFoldDB" id="A0A4V6P465"/>
<sequence>MNTPREERRPDAGPSKRSGPQHFSAWREHHAWSFVTSFKRLRARPLGTALTVAVMGFALALPLAFYLLLGNVQRMSDALGRNQSISVFLKSGQNAGGTETAAAALRERAEVADVQIKTPKDGLDELAQMQGFTGALQSLDTNPLPFVLQVQPKPGLPADAVDTLVQAMRGMPGVDVVQDSGTWRQRLDALIGVGTRAVLLLAILLSVAALLVVGNTIRVDIQSRAAEIGVLLLIGGGRSFVRRPYLYAGIWLGLFAGVLAVGLAVLAELAMAGPVGRLAAAYDGSVSFGGLPAWLLLAVPLVSALLGWLGARLVSARQLRRAAAA</sequence>
<dbReference type="RefSeq" id="WP_132142383.1">
    <property type="nucleotide sequence ID" value="NZ_SMCS01000002.1"/>
</dbReference>
<protein>
    <recommendedName>
        <fullName evidence="4 12">Cell division protein FtsX</fullName>
    </recommendedName>
</protein>
<comment type="subunit">
    <text evidence="3">Forms a membrane-associated complex with FtsE.</text>
</comment>
<feature type="transmembrane region" description="Helical" evidence="14">
    <location>
        <begin position="46"/>
        <end position="69"/>
    </location>
</feature>
<comment type="caution">
    <text evidence="17">The sequence shown here is derived from an EMBL/GenBank/DDBJ whole genome shotgun (WGS) entry which is preliminary data.</text>
</comment>
<reference evidence="17 18" key="1">
    <citation type="submission" date="2019-03" db="EMBL/GenBank/DDBJ databases">
        <title>Above-ground endophytic microbial communities from plants in different locations in the United States.</title>
        <authorList>
            <person name="Frank C."/>
        </authorList>
    </citation>
    <scope>NUCLEOTIDE SEQUENCE [LARGE SCALE GENOMIC DNA]</scope>
    <source>
        <strain evidence="17 18">LP_13_YM</strain>
    </source>
</reference>
<evidence type="ECO:0000256" key="10">
    <source>
        <dbReference type="ARBA" id="ARBA00023136"/>
    </source>
</evidence>